<dbReference type="Gramene" id="EOY24166">
    <property type="protein sequence ID" value="EOY24166"/>
    <property type="gene ID" value="TCM_015841"/>
</dbReference>
<dbReference type="Proteomes" id="UP000026915">
    <property type="component" value="Chromosome 3"/>
</dbReference>
<dbReference type="HOGENOM" id="CLU_2872160_0_0_1"/>
<dbReference type="InParanoid" id="A0A061G3Q7"/>
<evidence type="ECO:0000313" key="1">
    <source>
        <dbReference type="EMBL" id="EOY24166.1"/>
    </source>
</evidence>
<name>A0A061G3Q7_THECC</name>
<reference evidence="1 2" key="1">
    <citation type="journal article" date="2013" name="Genome Biol.">
        <title>The genome sequence of the most widely cultivated cacao type and its use to identify candidate genes regulating pod color.</title>
        <authorList>
            <person name="Motamayor J.C."/>
            <person name="Mockaitis K."/>
            <person name="Schmutz J."/>
            <person name="Haiminen N."/>
            <person name="Iii D.L."/>
            <person name="Cornejo O."/>
            <person name="Findley S.D."/>
            <person name="Zheng P."/>
            <person name="Utro F."/>
            <person name="Royaert S."/>
            <person name="Saski C."/>
            <person name="Jenkins J."/>
            <person name="Podicheti R."/>
            <person name="Zhao M."/>
            <person name="Scheffler B.E."/>
            <person name="Stack J.C."/>
            <person name="Feltus F.A."/>
            <person name="Mustiga G.M."/>
            <person name="Amores F."/>
            <person name="Phillips W."/>
            <person name="Marelli J.P."/>
            <person name="May G.D."/>
            <person name="Shapiro H."/>
            <person name="Ma J."/>
            <person name="Bustamante C.D."/>
            <person name="Schnell R.J."/>
            <person name="Main D."/>
            <person name="Gilbert D."/>
            <person name="Parida L."/>
            <person name="Kuhn D.N."/>
        </authorList>
    </citation>
    <scope>NUCLEOTIDE SEQUENCE [LARGE SCALE GENOMIC DNA]</scope>
    <source>
        <strain evidence="2">cv. Matina 1-6</strain>
    </source>
</reference>
<gene>
    <name evidence="1" type="ORF">TCM_015841</name>
</gene>
<sequence length="64" mass="7417">MQCKMRNKPTNFIHKITHTHTPSQIDYLFRNEGGGKFTAPLRKESYLLLQKISPLQTQDNGKTN</sequence>
<dbReference type="AlphaFoldDB" id="A0A061G3Q7"/>
<evidence type="ECO:0000313" key="2">
    <source>
        <dbReference type="Proteomes" id="UP000026915"/>
    </source>
</evidence>
<keyword evidence="2" id="KW-1185">Reference proteome</keyword>
<organism evidence="1 2">
    <name type="scientific">Theobroma cacao</name>
    <name type="common">Cacao</name>
    <name type="synonym">Cocoa</name>
    <dbReference type="NCBI Taxonomy" id="3641"/>
    <lineage>
        <taxon>Eukaryota</taxon>
        <taxon>Viridiplantae</taxon>
        <taxon>Streptophyta</taxon>
        <taxon>Embryophyta</taxon>
        <taxon>Tracheophyta</taxon>
        <taxon>Spermatophyta</taxon>
        <taxon>Magnoliopsida</taxon>
        <taxon>eudicotyledons</taxon>
        <taxon>Gunneridae</taxon>
        <taxon>Pentapetalae</taxon>
        <taxon>rosids</taxon>
        <taxon>malvids</taxon>
        <taxon>Malvales</taxon>
        <taxon>Malvaceae</taxon>
        <taxon>Byttnerioideae</taxon>
        <taxon>Theobroma</taxon>
    </lineage>
</organism>
<protein>
    <submittedName>
        <fullName evidence="1">Uncharacterized protein</fullName>
    </submittedName>
</protein>
<proteinExistence type="predicted"/>
<accession>A0A061G3Q7</accession>
<dbReference type="EMBL" id="CM001881">
    <property type="protein sequence ID" value="EOY24166.1"/>
    <property type="molecule type" value="Genomic_DNA"/>
</dbReference>